<evidence type="ECO:0000313" key="4">
    <source>
        <dbReference type="Proteomes" id="UP000316621"/>
    </source>
</evidence>
<protein>
    <recommendedName>
        <fullName evidence="2">Aminotransferase-like plant mobile domain-containing protein</fullName>
    </recommendedName>
</protein>
<gene>
    <name evidence="3" type="ORF">C5167_010581</name>
</gene>
<feature type="compositionally biased region" description="Basic and acidic residues" evidence="1">
    <location>
        <begin position="58"/>
        <end position="79"/>
    </location>
</feature>
<dbReference type="AlphaFoldDB" id="A0A4Y7K3I2"/>
<organism evidence="3 4">
    <name type="scientific">Papaver somniferum</name>
    <name type="common">Opium poppy</name>
    <dbReference type="NCBI Taxonomy" id="3469"/>
    <lineage>
        <taxon>Eukaryota</taxon>
        <taxon>Viridiplantae</taxon>
        <taxon>Streptophyta</taxon>
        <taxon>Embryophyta</taxon>
        <taxon>Tracheophyta</taxon>
        <taxon>Spermatophyta</taxon>
        <taxon>Magnoliopsida</taxon>
        <taxon>Ranunculales</taxon>
        <taxon>Papaveraceae</taxon>
        <taxon>Papaveroideae</taxon>
        <taxon>Papaver</taxon>
    </lineage>
</organism>
<dbReference type="PANTHER" id="PTHR46033">
    <property type="entry name" value="PROTEIN MAIN-LIKE 2"/>
    <property type="match status" value="1"/>
</dbReference>
<evidence type="ECO:0000256" key="1">
    <source>
        <dbReference type="SAM" id="MobiDB-lite"/>
    </source>
</evidence>
<dbReference type="EMBL" id="CM010720">
    <property type="protein sequence ID" value="RZC66902.1"/>
    <property type="molecule type" value="Genomic_DNA"/>
</dbReference>
<sequence>MPDAGSDDSMPSKAKEAKAKEANKGKAKDDVTKKRRKDGLDTPQSLPPRGKYQGRKIQLGDDTRGEVWERSRDRSKLVIRESTGAVEEENEQDEKDEEESEEEDNEIDPTQLANQSQGVVEEGGPSQQPTQDKEKGKGKVKVKGSHLPHVDDMIPDLDRGKIWGATSLDPGYLFGYKDSWARTIYQTYDHTKAVRVFRNQAAAHWDLSKEHEEVQVIVKHSGLYPLVENYAKPDIVTVNFFVEKYHGESDTMHFPFGEMTLIPDDAQNILGLSVTGKSIVEGDNHSFELEWTKLHELTKKLLGWDYKTSVESFYVSKISRTKTIKLTLLKEKFQNSKEKSLKDGWDLAQIRYTAVAYLLFILGTRVFPETSGNRVSANYLQYLDPLEDVFSYSSGTVVMAHLMTEMRRASKAVTNQFFGNFTLLQAPRAKRYEFSSHPKPDNDHRPIKMRLDLDAMTTKDVVFDLYKEAIENRQYLRFYNVEFYNGPLFHPKGYVMDDPRSVMRSTRLRVEYDPIPEPTHWRDREPRRLVDTSNWELAINSDESDPAYIGNYLEWSHPFVVRPEDVNIPPQKNPPVPTPIEAPPMMTQLNKTVGLIITASAWQVEEDVRLQVRGRRGVIP</sequence>
<evidence type="ECO:0000313" key="3">
    <source>
        <dbReference type="EMBL" id="RZC66902.1"/>
    </source>
</evidence>
<feature type="domain" description="Aminotransferase-like plant mobile" evidence="2">
    <location>
        <begin position="241"/>
        <end position="431"/>
    </location>
</feature>
<accession>A0A4Y7K3I2</accession>
<dbReference type="PANTHER" id="PTHR46033:SF8">
    <property type="entry name" value="PROTEIN MAINTENANCE OF MERISTEMS-LIKE"/>
    <property type="match status" value="1"/>
</dbReference>
<evidence type="ECO:0000259" key="2">
    <source>
        <dbReference type="Pfam" id="PF10536"/>
    </source>
</evidence>
<feature type="region of interest" description="Disordered" evidence="1">
    <location>
        <begin position="1"/>
        <end position="147"/>
    </location>
</feature>
<dbReference type="Proteomes" id="UP000316621">
    <property type="component" value="Chromosome 6"/>
</dbReference>
<keyword evidence="4" id="KW-1185">Reference proteome</keyword>
<dbReference type="GO" id="GO:0010073">
    <property type="term" value="P:meristem maintenance"/>
    <property type="evidence" value="ECO:0007669"/>
    <property type="project" value="InterPro"/>
</dbReference>
<feature type="compositionally biased region" description="Basic and acidic residues" evidence="1">
    <location>
        <begin position="13"/>
        <end position="32"/>
    </location>
</feature>
<proteinExistence type="predicted"/>
<dbReference type="InterPro" id="IPR044824">
    <property type="entry name" value="MAIN-like"/>
</dbReference>
<reference evidence="3 4" key="1">
    <citation type="journal article" date="2018" name="Science">
        <title>The opium poppy genome and morphinan production.</title>
        <authorList>
            <person name="Guo L."/>
            <person name="Winzer T."/>
            <person name="Yang X."/>
            <person name="Li Y."/>
            <person name="Ning Z."/>
            <person name="He Z."/>
            <person name="Teodor R."/>
            <person name="Lu Y."/>
            <person name="Bowser T.A."/>
            <person name="Graham I.A."/>
            <person name="Ye K."/>
        </authorList>
    </citation>
    <scope>NUCLEOTIDE SEQUENCE [LARGE SCALE GENOMIC DNA]</scope>
    <source>
        <strain evidence="4">cv. HN1</strain>
        <tissue evidence="3">Leaves</tissue>
    </source>
</reference>
<name>A0A4Y7K3I2_PAPSO</name>
<dbReference type="Gramene" id="RZC66902">
    <property type="protein sequence ID" value="RZC66902"/>
    <property type="gene ID" value="C5167_010581"/>
</dbReference>
<dbReference type="InterPro" id="IPR019557">
    <property type="entry name" value="AminoTfrase-like_pln_mobile"/>
</dbReference>
<dbReference type="Pfam" id="PF10536">
    <property type="entry name" value="PMD"/>
    <property type="match status" value="1"/>
</dbReference>
<feature type="compositionally biased region" description="Acidic residues" evidence="1">
    <location>
        <begin position="86"/>
        <end position="107"/>
    </location>
</feature>